<dbReference type="Gene3D" id="1.10.10.10">
    <property type="entry name" value="Winged helix-like DNA-binding domain superfamily/Winged helix DNA-binding domain"/>
    <property type="match status" value="1"/>
</dbReference>
<dbReference type="Pfam" id="PF01614">
    <property type="entry name" value="IclR_C"/>
    <property type="match status" value="1"/>
</dbReference>
<evidence type="ECO:0000259" key="5">
    <source>
        <dbReference type="PROSITE" id="PS51078"/>
    </source>
</evidence>
<dbReference type="SMART" id="SM00346">
    <property type="entry name" value="HTH_ICLR"/>
    <property type="match status" value="1"/>
</dbReference>
<dbReference type="InterPro" id="IPR005471">
    <property type="entry name" value="Tscrpt_reg_IclR_N"/>
</dbReference>
<evidence type="ECO:0000256" key="2">
    <source>
        <dbReference type="ARBA" id="ARBA00023125"/>
    </source>
</evidence>
<evidence type="ECO:0000256" key="1">
    <source>
        <dbReference type="ARBA" id="ARBA00023015"/>
    </source>
</evidence>
<evidence type="ECO:0000256" key="3">
    <source>
        <dbReference type="ARBA" id="ARBA00023163"/>
    </source>
</evidence>
<reference evidence="6 7" key="1">
    <citation type="submission" date="2018-09" db="EMBL/GenBank/DDBJ databases">
        <title>Comparative genomics of Leucobacter spp.</title>
        <authorList>
            <person name="Reis A.C."/>
            <person name="Kolvenbach B.A."/>
            <person name="Corvini P.F.X."/>
            <person name="Nunes O.C."/>
        </authorList>
    </citation>
    <scope>NUCLEOTIDE SEQUENCE [LARGE SCALE GENOMIC DNA]</scope>
    <source>
        <strain evidence="6 7">TAN 31504</strain>
    </source>
</reference>
<dbReference type="InterPro" id="IPR036388">
    <property type="entry name" value="WH-like_DNA-bd_sf"/>
</dbReference>
<protein>
    <recommendedName>
        <fullName evidence="5">IclR-ED domain-containing protein</fullName>
    </recommendedName>
</protein>
<feature type="domain" description="IclR-ED" evidence="5">
    <location>
        <begin position="153"/>
        <end position="322"/>
    </location>
</feature>
<name>A0ABS1SMH9_9MICO</name>
<dbReference type="Gene3D" id="3.30.450.40">
    <property type="match status" value="1"/>
</dbReference>
<gene>
    <name evidence="6" type="ORF">D3230_14600</name>
</gene>
<accession>A0ABS1SMH9</accession>
<proteinExistence type="predicted"/>
<dbReference type="EMBL" id="QYAC01000008">
    <property type="protein sequence ID" value="MBL3680508.1"/>
    <property type="molecule type" value="Genomic_DNA"/>
</dbReference>
<dbReference type="SUPFAM" id="SSF46785">
    <property type="entry name" value="Winged helix' DNA-binding domain"/>
    <property type="match status" value="1"/>
</dbReference>
<dbReference type="PANTHER" id="PTHR30136:SF8">
    <property type="entry name" value="TRANSCRIPTIONAL REGULATORY PROTEIN"/>
    <property type="match status" value="1"/>
</dbReference>
<dbReference type="PROSITE" id="PS51078">
    <property type="entry name" value="ICLR_ED"/>
    <property type="match status" value="1"/>
</dbReference>
<feature type="region of interest" description="Disordered" evidence="4">
    <location>
        <begin position="36"/>
        <end position="62"/>
    </location>
</feature>
<keyword evidence="3" id="KW-0804">Transcription</keyword>
<dbReference type="Proteomes" id="UP001645859">
    <property type="component" value="Unassembled WGS sequence"/>
</dbReference>
<dbReference type="InterPro" id="IPR014757">
    <property type="entry name" value="Tscrpt_reg_IclR_C"/>
</dbReference>
<keyword evidence="1" id="KW-0805">Transcription regulation</keyword>
<evidence type="ECO:0000256" key="4">
    <source>
        <dbReference type="SAM" id="MobiDB-lite"/>
    </source>
</evidence>
<dbReference type="Pfam" id="PF09339">
    <property type="entry name" value="HTH_IclR"/>
    <property type="match status" value="1"/>
</dbReference>
<comment type="caution">
    <text evidence="6">The sequence shown here is derived from an EMBL/GenBank/DDBJ whole genome shotgun (WGS) entry which is preliminary data.</text>
</comment>
<sequence length="322" mass="35132">MPRRTALRGSTLRRARHTLRPRPYHSALQRILLRAREDSRRAPAQSPWPDLRGRALPRRSRRTGARLALGGAVVTDSAPTKAPSKNGTPVLQTGIKILATIDALARAGRPLSVSALAETMEWSRATAHQYLQTAVAAGWAFQDQNSAYSLSFHVAEVGSKVNPAEEIRPVLLPPMQDAVDRLGAPVSFAVLEQATPIIVERIEPMRAMFIRRGFEARVSPKSSASGRILVAFSTPEARRAIARVEEVLAESAYTEIRELGYSIVHSQWLGDLITAVAAPIFHRGVCIGALSVIAERGAHPDDVLIRSMLETSSLINRELEAG</sequence>
<evidence type="ECO:0000313" key="6">
    <source>
        <dbReference type="EMBL" id="MBL3680508.1"/>
    </source>
</evidence>
<evidence type="ECO:0000313" key="7">
    <source>
        <dbReference type="Proteomes" id="UP001645859"/>
    </source>
</evidence>
<dbReference type="SUPFAM" id="SSF55781">
    <property type="entry name" value="GAF domain-like"/>
    <property type="match status" value="1"/>
</dbReference>
<keyword evidence="2" id="KW-0238">DNA-binding</keyword>
<dbReference type="PANTHER" id="PTHR30136">
    <property type="entry name" value="HELIX-TURN-HELIX TRANSCRIPTIONAL REGULATOR, ICLR FAMILY"/>
    <property type="match status" value="1"/>
</dbReference>
<dbReference type="InterPro" id="IPR029016">
    <property type="entry name" value="GAF-like_dom_sf"/>
</dbReference>
<keyword evidence="7" id="KW-1185">Reference proteome</keyword>
<dbReference type="InterPro" id="IPR050707">
    <property type="entry name" value="HTH_MetabolicPath_Reg"/>
</dbReference>
<dbReference type="InterPro" id="IPR036390">
    <property type="entry name" value="WH_DNA-bd_sf"/>
</dbReference>
<organism evidence="6 7">
    <name type="scientific">Leucobacter chromiireducens subsp. solipictus</name>
    <dbReference type="NCBI Taxonomy" id="398235"/>
    <lineage>
        <taxon>Bacteria</taxon>
        <taxon>Bacillati</taxon>
        <taxon>Actinomycetota</taxon>
        <taxon>Actinomycetes</taxon>
        <taxon>Micrococcales</taxon>
        <taxon>Microbacteriaceae</taxon>
        <taxon>Leucobacter</taxon>
    </lineage>
</organism>